<dbReference type="AlphaFoldDB" id="A0A5R9J1X7"/>
<evidence type="ECO:0000256" key="4">
    <source>
        <dbReference type="ARBA" id="ARBA00023136"/>
    </source>
</evidence>
<dbReference type="EMBL" id="VCDI01000005">
    <property type="protein sequence ID" value="TLU71624.1"/>
    <property type="molecule type" value="Genomic_DNA"/>
</dbReference>
<dbReference type="PROSITE" id="PS50928">
    <property type="entry name" value="ABC_TM1"/>
    <property type="match status" value="1"/>
</dbReference>
<accession>A0A5R9J1X7</accession>
<evidence type="ECO:0000313" key="8">
    <source>
        <dbReference type="Proteomes" id="UP000305654"/>
    </source>
</evidence>
<dbReference type="GO" id="GO:0055085">
    <property type="term" value="P:transmembrane transport"/>
    <property type="evidence" value="ECO:0007669"/>
    <property type="project" value="InterPro"/>
</dbReference>
<dbReference type="Proteomes" id="UP000305654">
    <property type="component" value="Unassembled WGS sequence"/>
</dbReference>
<sequence length="109" mass="11771">MRAWPKLAVIALMLPGAITAAILPVLLNHPPSPAGLRVWRLALALPVLLTPVLASFWQLQRGEARAAASLGAKRFDRLRWIWLPQLAPGLAASLVLAFLLAGAAFLTRH</sequence>
<feature type="transmembrane region" description="Helical" evidence="5">
    <location>
        <begin position="7"/>
        <end position="27"/>
    </location>
</feature>
<feature type="transmembrane region" description="Helical" evidence="5">
    <location>
        <begin position="39"/>
        <end position="59"/>
    </location>
</feature>
<name>A0A5R9J1X7_9PROT</name>
<protein>
    <recommendedName>
        <fullName evidence="6">ABC transmembrane type-1 domain-containing protein</fullName>
    </recommendedName>
</protein>
<feature type="transmembrane region" description="Helical" evidence="5">
    <location>
        <begin position="80"/>
        <end position="106"/>
    </location>
</feature>
<proteinExistence type="predicted"/>
<organism evidence="7 8">
    <name type="scientific">Lichenicoccus roseus</name>
    <dbReference type="NCBI Taxonomy" id="2683649"/>
    <lineage>
        <taxon>Bacteria</taxon>
        <taxon>Pseudomonadati</taxon>
        <taxon>Pseudomonadota</taxon>
        <taxon>Alphaproteobacteria</taxon>
        <taxon>Acetobacterales</taxon>
        <taxon>Acetobacteraceae</taxon>
        <taxon>Lichenicoccus</taxon>
    </lineage>
</organism>
<feature type="domain" description="ABC transmembrane type-1" evidence="6">
    <location>
        <begin position="1"/>
        <end position="109"/>
    </location>
</feature>
<evidence type="ECO:0000259" key="6">
    <source>
        <dbReference type="PROSITE" id="PS50928"/>
    </source>
</evidence>
<dbReference type="RefSeq" id="WP_138326694.1">
    <property type="nucleotide sequence ID" value="NZ_VCDI01000005.1"/>
</dbReference>
<dbReference type="Gene3D" id="1.10.3720.10">
    <property type="entry name" value="MetI-like"/>
    <property type="match status" value="1"/>
</dbReference>
<dbReference type="InterPro" id="IPR000515">
    <property type="entry name" value="MetI-like"/>
</dbReference>
<keyword evidence="8" id="KW-1185">Reference proteome</keyword>
<keyword evidence="4 5" id="KW-0472">Membrane</keyword>
<keyword evidence="2 5" id="KW-0812">Transmembrane</keyword>
<dbReference type="GO" id="GO:0005886">
    <property type="term" value="C:plasma membrane"/>
    <property type="evidence" value="ECO:0007669"/>
    <property type="project" value="UniProtKB-SubCell"/>
</dbReference>
<comment type="subcellular location">
    <subcellularLocation>
        <location evidence="1">Cell membrane</location>
        <topology evidence="1">Multi-pass membrane protein</topology>
    </subcellularLocation>
</comment>
<dbReference type="InterPro" id="IPR035906">
    <property type="entry name" value="MetI-like_sf"/>
</dbReference>
<evidence type="ECO:0000256" key="2">
    <source>
        <dbReference type="ARBA" id="ARBA00022692"/>
    </source>
</evidence>
<reference evidence="7 8" key="1">
    <citation type="submission" date="2019-05" db="EMBL/GenBank/DDBJ databases">
        <authorList>
            <person name="Pankratov T."/>
            <person name="Grouzdev D."/>
        </authorList>
    </citation>
    <scope>NUCLEOTIDE SEQUENCE [LARGE SCALE GENOMIC DNA]</scope>
    <source>
        <strain evidence="7 8">KEBCLARHB70R</strain>
    </source>
</reference>
<comment type="caution">
    <text evidence="7">The sequence shown here is derived from an EMBL/GenBank/DDBJ whole genome shotgun (WGS) entry which is preliminary data.</text>
</comment>
<dbReference type="SUPFAM" id="SSF161098">
    <property type="entry name" value="MetI-like"/>
    <property type="match status" value="1"/>
</dbReference>
<gene>
    <name evidence="7" type="ORF">FE263_14180</name>
</gene>
<evidence type="ECO:0000313" key="7">
    <source>
        <dbReference type="EMBL" id="TLU71624.1"/>
    </source>
</evidence>
<evidence type="ECO:0000256" key="1">
    <source>
        <dbReference type="ARBA" id="ARBA00004651"/>
    </source>
</evidence>
<keyword evidence="3 5" id="KW-1133">Transmembrane helix</keyword>
<evidence type="ECO:0000256" key="5">
    <source>
        <dbReference type="SAM" id="Phobius"/>
    </source>
</evidence>
<evidence type="ECO:0000256" key="3">
    <source>
        <dbReference type="ARBA" id="ARBA00022989"/>
    </source>
</evidence>